<dbReference type="PANTHER" id="PTHR30469">
    <property type="entry name" value="MULTIDRUG RESISTANCE PROTEIN MDTA"/>
    <property type="match status" value="1"/>
</dbReference>
<feature type="transmembrane region" description="Helical" evidence="2">
    <location>
        <begin position="40"/>
        <end position="61"/>
    </location>
</feature>
<organism evidence="5 6">
    <name type="scientific">Colwellia psychrerythraea</name>
    <name type="common">Vibrio psychroerythus</name>
    <dbReference type="NCBI Taxonomy" id="28229"/>
    <lineage>
        <taxon>Bacteria</taxon>
        <taxon>Pseudomonadati</taxon>
        <taxon>Pseudomonadota</taxon>
        <taxon>Gammaproteobacteria</taxon>
        <taxon>Alteromonadales</taxon>
        <taxon>Colwelliaceae</taxon>
        <taxon>Colwellia</taxon>
    </lineage>
</organism>
<dbReference type="RefSeq" id="WP_081967752.1">
    <property type="nucleotide sequence ID" value="NZ_JQEC01000015.1"/>
</dbReference>
<dbReference type="Pfam" id="PF25917">
    <property type="entry name" value="BSH_RND"/>
    <property type="match status" value="1"/>
</dbReference>
<proteinExistence type="inferred from homology"/>
<evidence type="ECO:0000259" key="4">
    <source>
        <dbReference type="Pfam" id="PF25989"/>
    </source>
</evidence>
<protein>
    <submittedName>
        <fullName evidence="5">Efflux transporter, RND family, MFP subunit</fullName>
    </submittedName>
</protein>
<dbReference type="GO" id="GO:1990281">
    <property type="term" value="C:efflux pump complex"/>
    <property type="evidence" value="ECO:0007669"/>
    <property type="project" value="TreeGrafter"/>
</dbReference>
<dbReference type="InterPro" id="IPR058625">
    <property type="entry name" value="MdtA-like_BSH"/>
</dbReference>
<name>A0A099KY16_COLPS</name>
<dbReference type="Gene3D" id="2.40.30.170">
    <property type="match status" value="1"/>
</dbReference>
<reference evidence="5 6" key="1">
    <citation type="submission" date="2014-08" db="EMBL/GenBank/DDBJ databases">
        <title>Genomic and Phenotypic Diversity of Colwellia psychrerythraea strains from Disparate Marine Basins.</title>
        <authorList>
            <person name="Techtmann S.M."/>
            <person name="Stelling S.C."/>
            <person name="Utturkar S.M."/>
            <person name="Alshibli N."/>
            <person name="Harris A."/>
            <person name="Brown S.D."/>
            <person name="Hazen T.C."/>
        </authorList>
    </citation>
    <scope>NUCLEOTIDE SEQUENCE [LARGE SCALE GENOMIC DNA]</scope>
    <source>
        <strain evidence="5 6">GAB14E</strain>
    </source>
</reference>
<evidence type="ECO:0000313" key="5">
    <source>
        <dbReference type="EMBL" id="KGJ95070.1"/>
    </source>
</evidence>
<keyword evidence="2" id="KW-1133">Transmembrane helix</keyword>
<gene>
    <name evidence="5" type="ORF">GAB14E_1852</name>
</gene>
<dbReference type="Proteomes" id="UP000029868">
    <property type="component" value="Unassembled WGS sequence"/>
</dbReference>
<evidence type="ECO:0000256" key="2">
    <source>
        <dbReference type="SAM" id="Phobius"/>
    </source>
</evidence>
<keyword evidence="2" id="KW-0812">Transmembrane</keyword>
<dbReference type="Gene3D" id="2.40.50.100">
    <property type="match status" value="1"/>
</dbReference>
<accession>A0A099KY16</accession>
<dbReference type="SUPFAM" id="SSF111369">
    <property type="entry name" value="HlyD-like secretion proteins"/>
    <property type="match status" value="1"/>
</dbReference>
<sequence>MKNEIFNKQSIINSDNQSNNYGTSLSDSYGDKLTHKIVKIYSFTLLFAAIVVSFHQGAYAATPEEPAHLVSVESVKKEQVKPSIWLPANVISRTNAPISAEQTGQLLWIEDVGSQVEKGQLLAKIDDRHLKLQLAGLKAQGKQHQANVDYLTGQKARFLKLREKNNSALSEYERVNKDLIIAINEVAALNISVEQTLLALEKTTVKAPFSGNISQRFAHVGELISIGRPLVQLIDTKNLDVKIAAPIAIAPFLQRGSKVMVKWNQTLLELPVRTWSQAGDQASRTFDVRLDADGIAILAGTAVTVSLPKQAPREAILVPRDALILREKETYVLTIDDDNKAQKVSVLVGQGIDSWISVTGALSIDDSVVVRGGERLQSGEAVRFIDDKKEAIIANVN</sequence>
<dbReference type="Pfam" id="PF25989">
    <property type="entry name" value="YknX_C"/>
    <property type="match status" value="1"/>
</dbReference>
<dbReference type="AlphaFoldDB" id="A0A099KY16"/>
<dbReference type="PATRIC" id="fig|28229.3.peg.1459"/>
<dbReference type="GO" id="GO:0015562">
    <property type="term" value="F:efflux transmembrane transporter activity"/>
    <property type="evidence" value="ECO:0007669"/>
    <property type="project" value="TreeGrafter"/>
</dbReference>
<feature type="domain" description="YknX-like C-terminal permuted SH3-like" evidence="4">
    <location>
        <begin position="316"/>
        <end position="383"/>
    </location>
</feature>
<evidence type="ECO:0000256" key="1">
    <source>
        <dbReference type="ARBA" id="ARBA00009477"/>
    </source>
</evidence>
<dbReference type="OrthoDB" id="9806939at2"/>
<comment type="similarity">
    <text evidence="1">Belongs to the membrane fusion protein (MFP) (TC 8.A.1) family.</text>
</comment>
<dbReference type="InterPro" id="IPR006143">
    <property type="entry name" value="RND_pump_MFP"/>
</dbReference>
<keyword evidence="2" id="KW-0472">Membrane</keyword>
<evidence type="ECO:0000259" key="3">
    <source>
        <dbReference type="Pfam" id="PF25917"/>
    </source>
</evidence>
<dbReference type="Gene3D" id="2.40.420.20">
    <property type="match status" value="1"/>
</dbReference>
<dbReference type="EMBL" id="JQEC01000015">
    <property type="protein sequence ID" value="KGJ95070.1"/>
    <property type="molecule type" value="Genomic_DNA"/>
</dbReference>
<dbReference type="NCBIfam" id="TIGR01730">
    <property type="entry name" value="RND_mfp"/>
    <property type="match status" value="1"/>
</dbReference>
<feature type="domain" description="Multidrug resistance protein MdtA-like barrel-sandwich hybrid" evidence="3">
    <location>
        <begin position="112"/>
        <end position="231"/>
    </location>
</feature>
<evidence type="ECO:0000313" key="6">
    <source>
        <dbReference type="Proteomes" id="UP000029868"/>
    </source>
</evidence>
<dbReference type="InterPro" id="IPR058637">
    <property type="entry name" value="YknX-like_C"/>
</dbReference>
<dbReference type="Gene3D" id="1.10.287.470">
    <property type="entry name" value="Helix hairpin bin"/>
    <property type="match status" value="1"/>
</dbReference>
<comment type="caution">
    <text evidence="5">The sequence shown here is derived from an EMBL/GenBank/DDBJ whole genome shotgun (WGS) entry which is preliminary data.</text>
</comment>